<accession>A0A7S3BF58</accession>
<dbReference type="AlphaFoldDB" id="A0A7S3BF58"/>
<organism evidence="1">
    <name type="scientific">Haptolina ericina</name>
    <dbReference type="NCBI Taxonomy" id="156174"/>
    <lineage>
        <taxon>Eukaryota</taxon>
        <taxon>Haptista</taxon>
        <taxon>Haptophyta</taxon>
        <taxon>Prymnesiophyceae</taxon>
        <taxon>Prymnesiales</taxon>
        <taxon>Prymnesiaceae</taxon>
        <taxon>Haptolina</taxon>
    </lineage>
</organism>
<name>A0A7S3BF58_9EUKA</name>
<evidence type="ECO:0000313" key="1">
    <source>
        <dbReference type="EMBL" id="CAE0133473.1"/>
    </source>
</evidence>
<protein>
    <submittedName>
        <fullName evidence="1">Uncharacterized protein</fullName>
    </submittedName>
</protein>
<gene>
    <name evidence="1" type="ORF">HERI1096_LOCUS29707</name>
</gene>
<dbReference type="EMBL" id="HBHX01053914">
    <property type="protein sequence ID" value="CAE0133473.1"/>
    <property type="molecule type" value="Transcribed_RNA"/>
</dbReference>
<reference evidence="1" key="1">
    <citation type="submission" date="2021-01" db="EMBL/GenBank/DDBJ databases">
        <authorList>
            <person name="Corre E."/>
            <person name="Pelletier E."/>
            <person name="Niang G."/>
            <person name="Scheremetjew M."/>
            <person name="Finn R."/>
            <person name="Kale V."/>
            <person name="Holt S."/>
            <person name="Cochrane G."/>
            <person name="Meng A."/>
            <person name="Brown T."/>
            <person name="Cohen L."/>
        </authorList>
    </citation>
    <scope>NUCLEOTIDE SEQUENCE</scope>
    <source>
        <strain evidence="1">CCMP281</strain>
    </source>
</reference>
<proteinExistence type="predicted"/>
<sequence>MMGKCASTMGRVVIERSTERSRAAEAGLKKGARRATTLLQLDDLNDQLNPRKAMSNAASALVEVLADQGGCSVMEAMQLAYDTTLLELFDGRPTWRQFHLQQIRDMQEQPVSISRMWFNTYAEVKNAMYIVQFESSFEVHRYEVSSLHKLTEAMTGRPLEVNSLTIGDHVRHPTRGEGTLIEITGTGDRNLMHAQQLLEAIDELLDDDGETMARFKGKEERLFRYTDYGGDRVVGFPEYLAICMQLVEHGPDVVLMHADTNSKSHTTRVLARWESKNNVNDKMTLTESECFKEVFILHCDAGNDRVFMIPFKKHREEAKHATEAEAYQHRELLQQQLSMSAMSGATRSMLKELSKVYTTVSLLSCQVRSPHTFTTSVTMAIPKTVYETTLHRDNMEWMALFSAVAGPKGYINLPDFVEFCIRLSTKGRAFLEAMDESHSVMVLQGMLGCRSNFRDSPSMRDRTLPIGGDDAENARALIPDEEDEVLTADAVYASERLGVENHPTWLLPESPSEPVATNVSVAEQLSETEDELGVLPSLSRTGSYSRGQGCGNNRSVSPADLWAGSGKQGLVRTPSWQAASKLGAKLGQLNAAKHRRRRNRHPTLSAGSVVTALIGSAEQTRLAANESKVTKQLSRSSNIIPRQFLAVVD</sequence>